<feature type="compositionally biased region" description="Polar residues" evidence="1">
    <location>
        <begin position="108"/>
        <end position="118"/>
    </location>
</feature>
<proteinExistence type="predicted"/>
<evidence type="ECO:0000313" key="2">
    <source>
        <dbReference type="EMBL" id="KAF9730703.1"/>
    </source>
</evidence>
<organism evidence="2 3">
    <name type="scientific">Paraphaeosphaeria minitans</name>
    <dbReference type="NCBI Taxonomy" id="565426"/>
    <lineage>
        <taxon>Eukaryota</taxon>
        <taxon>Fungi</taxon>
        <taxon>Dikarya</taxon>
        <taxon>Ascomycota</taxon>
        <taxon>Pezizomycotina</taxon>
        <taxon>Dothideomycetes</taxon>
        <taxon>Pleosporomycetidae</taxon>
        <taxon>Pleosporales</taxon>
        <taxon>Massarineae</taxon>
        <taxon>Didymosphaeriaceae</taxon>
        <taxon>Paraphaeosphaeria</taxon>
    </lineage>
</organism>
<name>A0A9P6KKP5_9PLEO</name>
<dbReference type="EMBL" id="WJXW01000014">
    <property type="protein sequence ID" value="KAF9730703.1"/>
    <property type="molecule type" value="Genomic_DNA"/>
</dbReference>
<comment type="caution">
    <text evidence="2">The sequence shown here is derived from an EMBL/GenBank/DDBJ whole genome shotgun (WGS) entry which is preliminary data.</text>
</comment>
<dbReference type="AlphaFoldDB" id="A0A9P6KKP5"/>
<feature type="region of interest" description="Disordered" evidence="1">
    <location>
        <begin position="100"/>
        <end position="124"/>
    </location>
</feature>
<evidence type="ECO:0000256" key="1">
    <source>
        <dbReference type="SAM" id="MobiDB-lite"/>
    </source>
</evidence>
<gene>
    <name evidence="2" type="ORF">PMIN01_11572</name>
</gene>
<protein>
    <submittedName>
        <fullName evidence="2">Uncharacterized protein</fullName>
    </submittedName>
</protein>
<reference evidence="2" key="1">
    <citation type="journal article" date="2020" name="Mol. Plant Microbe Interact.">
        <title>Genome Sequence of the Biocontrol Agent Coniothyrium minitans strain Conio (IMI 134523).</title>
        <authorList>
            <person name="Patel D."/>
            <person name="Shittu T.A."/>
            <person name="Baroncelli R."/>
            <person name="Muthumeenakshi S."/>
            <person name="Osborne T.H."/>
            <person name="Janganan T.K."/>
            <person name="Sreenivasaprasad S."/>
        </authorList>
    </citation>
    <scope>NUCLEOTIDE SEQUENCE</scope>
    <source>
        <strain evidence="2">Conio</strain>
    </source>
</reference>
<keyword evidence="3" id="KW-1185">Reference proteome</keyword>
<accession>A0A9P6KKP5</accession>
<sequence>MDSDLRQEASSRHDGALWTSHVISECGIWGAHDFTAAQRRHTEASRSLDAPITHPWRRRPEDYDCSGLSACPGGNGTPTRLEYQEPVSWVDAAVERATAGSGCERVTARSSSAGQPTGSLHRHQAREVSLGCRLRGSVEAHGKAVCGQGQWPKG</sequence>
<dbReference type="Proteomes" id="UP000756921">
    <property type="component" value="Unassembled WGS sequence"/>
</dbReference>
<evidence type="ECO:0000313" key="3">
    <source>
        <dbReference type="Proteomes" id="UP000756921"/>
    </source>
</evidence>